<protein>
    <submittedName>
        <fullName evidence="2">NIPSNAP family containing protein</fullName>
    </submittedName>
</protein>
<evidence type="ECO:0000259" key="1">
    <source>
        <dbReference type="Pfam" id="PF07978"/>
    </source>
</evidence>
<evidence type="ECO:0000313" key="3">
    <source>
        <dbReference type="Proteomes" id="UP000262699"/>
    </source>
</evidence>
<dbReference type="Pfam" id="PF07978">
    <property type="entry name" value="NIPSNAP"/>
    <property type="match status" value="2"/>
</dbReference>
<organism evidence="2 3">
    <name type="scientific">Sphingomonas bacterium</name>
    <dbReference type="NCBI Taxonomy" id="1895847"/>
    <lineage>
        <taxon>Bacteria</taxon>
        <taxon>Pseudomonadati</taxon>
        <taxon>Pseudomonadota</taxon>
        <taxon>Alphaproteobacteria</taxon>
        <taxon>Sphingomonadales</taxon>
        <taxon>Sphingomonadaceae</taxon>
        <taxon>Sphingomonas</taxon>
    </lineage>
</organism>
<dbReference type="Gene3D" id="3.30.70.100">
    <property type="match status" value="2"/>
</dbReference>
<dbReference type="InterPro" id="IPR006311">
    <property type="entry name" value="TAT_signal"/>
</dbReference>
<dbReference type="EMBL" id="DOYJ01000202">
    <property type="protein sequence ID" value="HCB75941.1"/>
    <property type="molecule type" value="Genomic_DNA"/>
</dbReference>
<sequence>MLDRSTDSGAGKVIMSNPIDRRSMIAGAASGSVAIATGTAHAQPGSKAEARQIYELRTYRLVNGPMRARLDGYLRDAFIPAARRAGCGPIGVFTVAIGPGSPSVHVLVPHPTIADFASLPEKLASDPAYAKAGEPFLGASPQDPPYASLDVKLMRAFPRFSRIEVPASRGRIFELRTYFSHNDRTGATKVGMFDTGGEIEIFRRNGLTPVFFAQDLTGHRLPSLTYLLTFPDHATRERSWGAFGADPAWRKLITTPGLTDPEITTGIDNQILAPTSYSQI</sequence>
<dbReference type="SUPFAM" id="SSF54909">
    <property type="entry name" value="Dimeric alpha+beta barrel"/>
    <property type="match status" value="2"/>
</dbReference>
<name>A0A3D0WB23_9SPHN</name>
<reference evidence="2 3" key="1">
    <citation type="journal article" date="2018" name="Nat. Biotechnol.">
        <title>A standardized bacterial taxonomy based on genome phylogeny substantially revises the tree of life.</title>
        <authorList>
            <person name="Parks D.H."/>
            <person name="Chuvochina M."/>
            <person name="Waite D.W."/>
            <person name="Rinke C."/>
            <person name="Skarshewski A."/>
            <person name="Chaumeil P.A."/>
            <person name="Hugenholtz P."/>
        </authorList>
    </citation>
    <scope>NUCLEOTIDE SEQUENCE [LARGE SCALE GENOMIC DNA]</scope>
    <source>
        <strain evidence="2">UBA9015</strain>
    </source>
</reference>
<feature type="domain" description="NIPSNAP" evidence="1">
    <location>
        <begin position="173"/>
        <end position="279"/>
    </location>
</feature>
<proteinExistence type="predicted"/>
<gene>
    <name evidence="2" type="ORF">DEP91_07165</name>
</gene>
<accession>A0A3D0WB23</accession>
<dbReference type="InterPro" id="IPR011008">
    <property type="entry name" value="Dimeric_a/b-barrel"/>
</dbReference>
<comment type="caution">
    <text evidence="2">The sequence shown here is derived from an EMBL/GenBank/DDBJ whole genome shotgun (WGS) entry which is preliminary data.</text>
</comment>
<dbReference type="PROSITE" id="PS51318">
    <property type="entry name" value="TAT"/>
    <property type="match status" value="1"/>
</dbReference>
<feature type="domain" description="NIPSNAP" evidence="1">
    <location>
        <begin position="54"/>
        <end position="131"/>
    </location>
</feature>
<dbReference type="InterPro" id="IPR012577">
    <property type="entry name" value="NIPSNAP"/>
</dbReference>
<dbReference type="Proteomes" id="UP000262699">
    <property type="component" value="Unassembled WGS sequence"/>
</dbReference>
<evidence type="ECO:0000313" key="2">
    <source>
        <dbReference type="EMBL" id="HCB75941.1"/>
    </source>
</evidence>
<dbReference type="AlphaFoldDB" id="A0A3D0WB23"/>